<evidence type="ECO:0000313" key="3">
    <source>
        <dbReference type="Proteomes" id="UP001153148"/>
    </source>
</evidence>
<proteinExistence type="predicted"/>
<protein>
    <submittedName>
        <fullName evidence="2">Uncharacterized protein</fullName>
    </submittedName>
</protein>
<feature type="non-terminal residue" evidence="2">
    <location>
        <position position="1"/>
    </location>
</feature>
<keyword evidence="3" id="KW-1185">Reference proteome</keyword>
<organism evidence="2 3">
    <name type="scientific">Timema podura</name>
    <name type="common">Walking stick</name>
    <dbReference type="NCBI Taxonomy" id="61482"/>
    <lineage>
        <taxon>Eukaryota</taxon>
        <taxon>Metazoa</taxon>
        <taxon>Ecdysozoa</taxon>
        <taxon>Arthropoda</taxon>
        <taxon>Hexapoda</taxon>
        <taxon>Insecta</taxon>
        <taxon>Pterygota</taxon>
        <taxon>Neoptera</taxon>
        <taxon>Polyneoptera</taxon>
        <taxon>Phasmatodea</taxon>
        <taxon>Timematodea</taxon>
        <taxon>Timematoidea</taxon>
        <taxon>Timematidae</taxon>
        <taxon>Timema</taxon>
    </lineage>
</organism>
<feature type="compositionally biased region" description="Acidic residues" evidence="1">
    <location>
        <begin position="21"/>
        <end position="36"/>
    </location>
</feature>
<feature type="region of interest" description="Disordered" evidence="1">
    <location>
        <begin position="1"/>
        <end position="43"/>
    </location>
</feature>
<gene>
    <name evidence="2" type="ORF">TPAB3V08_LOCUS15454</name>
</gene>
<evidence type="ECO:0000256" key="1">
    <source>
        <dbReference type="SAM" id="MobiDB-lite"/>
    </source>
</evidence>
<dbReference type="Proteomes" id="UP001153148">
    <property type="component" value="Unassembled WGS sequence"/>
</dbReference>
<evidence type="ECO:0000313" key="2">
    <source>
        <dbReference type="EMBL" id="CAG2068511.1"/>
    </source>
</evidence>
<comment type="caution">
    <text evidence="2">The sequence shown here is derived from an EMBL/GenBank/DDBJ whole genome shotgun (WGS) entry which is preliminary data.</text>
</comment>
<name>A0ABN7PP88_TIMPD</name>
<reference evidence="2" key="1">
    <citation type="submission" date="2021-03" db="EMBL/GenBank/DDBJ databases">
        <authorList>
            <person name="Tran Van P."/>
        </authorList>
    </citation>
    <scope>NUCLEOTIDE SEQUENCE</scope>
</reference>
<sequence>FTAEEEDETKDANAEDSVANESDDSDSDSDDDDNDYDSQLKTSIKDESVDIRCQNVVDAHPNFQDYKYDSENELWCEITFGLPLTSKKLDLSTLLKDVAEKSIVWEVPLIRRAFTYENPDTHLLTLKTDGINIQVKDWTKQPGLSH</sequence>
<accession>A0ABN7PP88</accession>
<dbReference type="EMBL" id="CAJPIN010092546">
    <property type="protein sequence ID" value="CAG2068511.1"/>
    <property type="molecule type" value="Genomic_DNA"/>
</dbReference>
<dbReference type="Gene3D" id="3.30.70.2850">
    <property type="match status" value="1"/>
</dbReference>